<feature type="non-terminal residue" evidence="2">
    <location>
        <position position="95"/>
    </location>
</feature>
<evidence type="ECO:0000313" key="2">
    <source>
        <dbReference type="EMBL" id="KOF98283.1"/>
    </source>
</evidence>
<feature type="region of interest" description="Disordered" evidence="1">
    <location>
        <begin position="68"/>
        <end position="95"/>
    </location>
</feature>
<dbReference type="EMBL" id="KQ416191">
    <property type="protein sequence ID" value="KOF98283.1"/>
    <property type="molecule type" value="Genomic_DNA"/>
</dbReference>
<sequence length="95" mass="10085">LHWLHTTLPPASHTLLSLPATMINTITNAIIPPPPPPPPLPPPPPPLPQPPPPPLSIPFTLSTFQHQTHLAIKDPPAPISLPRTLPSPAPQLNAP</sequence>
<accession>A0A0L8I9U9</accession>
<evidence type="ECO:0000256" key="1">
    <source>
        <dbReference type="SAM" id="MobiDB-lite"/>
    </source>
</evidence>
<reference evidence="2" key="1">
    <citation type="submission" date="2015-07" db="EMBL/GenBank/DDBJ databases">
        <title>MeaNS - Measles Nucleotide Surveillance Program.</title>
        <authorList>
            <person name="Tran T."/>
            <person name="Druce J."/>
        </authorList>
    </citation>
    <scope>NUCLEOTIDE SEQUENCE</scope>
    <source>
        <strain evidence="2">UCB-OBI-ISO-001</strain>
        <tissue evidence="2">Gonad</tissue>
    </source>
</reference>
<feature type="region of interest" description="Disordered" evidence="1">
    <location>
        <begin position="29"/>
        <end position="56"/>
    </location>
</feature>
<protein>
    <submittedName>
        <fullName evidence="2">Uncharacterized protein</fullName>
    </submittedName>
</protein>
<feature type="non-terminal residue" evidence="2">
    <location>
        <position position="1"/>
    </location>
</feature>
<organism evidence="2">
    <name type="scientific">Octopus bimaculoides</name>
    <name type="common">California two-spotted octopus</name>
    <dbReference type="NCBI Taxonomy" id="37653"/>
    <lineage>
        <taxon>Eukaryota</taxon>
        <taxon>Metazoa</taxon>
        <taxon>Spiralia</taxon>
        <taxon>Lophotrochozoa</taxon>
        <taxon>Mollusca</taxon>
        <taxon>Cephalopoda</taxon>
        <taxon>Coleoidea</taxon>
        <taxon>Octopodiformes</taxon>
        <taxon>Octopoda</taxon>
        <taxon>Incirrata</taxon>
        <taxon>Octopodidae</taxon>
        <taxon>Octopus</taxon>
    </lineage>
</organism>
<dbReference type="AlphaFoldDB" id="A0A0L8I9U9"/>
<name>A0A0L8I9U9_OCTBM</name>
<feature type="compositionally biased region" description="Pro residues" evidence="1">
    <location>
        <begin position="75"/>
        <end position="89"/>
    </location>
</feature>
<feature type="compositionally biased region" description="Pro residues" evidence="1">
    <location>
        <begin position="31"/>
        <end position="56"/>
    </location>
</feature>
<gene>
    <name evidence="2" type="ORF">OCBIM_22026526mg</name>
</gene>
<proteinExistence type="predicted"/>